<name>A0AAE1U2C3_9EUCA</name>
<dbReference type="EMBL" id="JAWZYT010001992">
    <property type="protein sequence ID" value="KAK4307563.1"/>
    <property type="molecule type" value="Genomic_DNA"/>
</dbReference>
<accession>A0AAE1U2C3</accession>
<organism evidence="2 3">
    <name type="scientific">Petrolisthes manimaculis</name>
    <dbReference type="NCBI Taxonomy" id="1843537"/>
    <lineage>
        <taxon>Eukaryota</taxon>
        <taxon>Metazoa</taxon>
        <taxon>Ecdysozoa</taxon>
        <taxon>Arthropoda</taxon>
        <taxon>Crustacea</taxon>
        <taxon>Multicrustacea</taxon>
        <taxon>Malacostraca</taxon>
        <taxon>Eumalacostraca</taxon>
        <taxon>Eucarida</taxon>
        <taxon>Decapoda</taxon>
        <taxon>Pleocyemata</taxon>
        <taxon>Anomura</taxon>
        <taxon>Galatheoidea</taxon>
        <taxon>Porcellanidae</taxon>
        <taxon>Petrolisthes</taxon>
    </lineage>
</organism>
<evidence type="ECO:0000313" key="2">
    <source>
        <dbReference type="EMBL" id="KAK4307563.1"/>
    </source>
</evidence>
<evidence type="ECO:0000313" key="3">
    <source>
        <dbReference type="Proteomes" id="UP001292094"/>
    </source>
</evidence>
<proteinExistence type="predicted"/>
<protein>
    <submittedName>
        <fullName evidence="2">Uncharacterized protein</fullName>
    </submittedName>
</protein>
<feature type="compositionally biased region" description="Polar residues" evidence="1">
    <location>
        <begin position="50"/>
        <end position="59"/>
    </location>
</feature>
<dbReference type="AlphaFoldDB" id="A0AAE1U2C3"/>
<sequence length="102" mass="10756">MRGVGATGLRKWVEPGVLDGVEGTNPPLGLPAPPPPSESKEDTDGGLLSNDLSPQSTLDETLDRSSLGVDLDKSLLDSLSLFRSDLDPSSLLRSDLELLSEV</sequence>
<keyword evidence="3" id="KW-1185">Reference proteome</keyword>
<feature type="compositionally biased region" description="Pro residues" evidence="1">
    <location>
        <begin position="28"/>
        <end position="37"/>
    </location>
</feature>
<dbReference type="Proteomes" id="UP001292094">
    <property type="component" value="Unassembled WGS sequence"/>
</dbReference>
<gene>
    <name evidence="2" type="ORF">Pmani_020707</name>
</gene>
<reference evidence="2" key="1">
    <citation type="submission" date="2023-11" db="EMBL/GenBank/DDBJ databases">
        <title>Genome assemblies of two species of porcelain crab, Petrolisthes cinctipes and Petrolisthes manimaculis (Anomura: Porcellanidae).</title>
        <authorList>
            <person name="Angst P."/>
        </authorList>
    </citation>
    <scope>NUCLEOTIDE SEQUENCE</scope>
    <source>
        <strain evidence="2">PB745_02</strain>
        <tissue evidence="2">Gill</tissue>
    </source>
</reference>
<evidence type="ECO:0000256" key="1">
    <source>
        <dbReference type="SAM" id="MobiDB-lite"/>
    </source>
</evidence>
<feature type="region of interest" description="Disordered" evidence="1">
    <location>
        <begin position="15"/>
        <end position="64"/>
    </location>
</feature>
<comment type="caution">
    <text evidence="2">The sequence shown here is derived from an EMBL/GenBank/DDBJ whole genome shotgun (WGS) entry which is preliminary data.</text>
</comment>